<name>A0A4Y6EMK6_9CAUD</name>
<dbReference type="GeneID" id="64766174"/>
<gene>
    <name evidence="1" type="primary">155</name>
    <name evidence="1" type="ORF">SEA_PUPPER_155</name>
</gene>
<keyword evidence="2" id="KW-1185">Reference proteome</keyword>
<evidence type="ECO:0000313" key="1">
    <source>
        <dbReference type="EMBL" id="QDF18641.1"/>
    </source>
</evidence>
<reference evidence="1 2" key="1">
    <citation type="submission" date="2019-05" db="EMBL/GenBank/DDBJ databases">
        <authorList>
            <person name="Pope W.H."/>
            <person name="Garlena R.A."/>
            <person name="Russell D.A."/>
            <person name="Jacobs-Sera D."/>
            <person name="Hatfull G.F."/>
        </authorList>
    </citation>
    <scope>NUCLEOTIDE SEQUENCE [LARGE SCALE GENOMIC DNA]</scope>
</reference>
<dbReference type="RefSeq" id="YP_010058943.1">
    <property type="nucleotide sequence ID" value="NC_054723.1"/>
</dbReference>
<proteinExistence type="predicted"/>
<sequence>MSPKPAWAAFEDDVNDALGLERTAASGSQWHDPGDGVDRAHYGDSDFRLMVDSKYTQGKTYSLSAKFLRDYENRAAEAGRRFALPIRFADKDTGRTDDYIVLSLDDFSELLGKVKNTDG</sequence>
<accession>A0A4Y6EMK6</accession>
<protein>
    <submittedName>
        <fullName evidence="1">Holliday junction resolvase</fullName>
    </submittedName>
</protein>
<evidence type="ECO:0000313" key="2">
    <source>
        <dbReference type="Proteomes" id="UP000318375"/>
    </source>
</evidence>
<dbReference type="KEGG" id="vg:64766174"/>
<organism evidence="1 2">
    <name type="scientific">Gordonia phage Pupper</name>
    <dbReference type="NCBI Taxonomy" id="2571249"/>
    <lineage>
        <taxon>Viruses</taxon>
        <taxon>Duplodnaviria</taxon>
        <taxon>Heunggongvirae</taxon>
        <taxon>Uroviricota</taxon>
        <taxon>Caudoviricetes</taxon>
        <taxon>Puppervirus</taxon>
        <taxon>Puppervirus Pupper</taxon>
    </lineage>
</organism>
<dbReference type="Proteomes" id="UP000318375">
    <property type="component" value="Segment"/>
</dbReference>
<dbReference type="EMBL" id="MK977695">
    <property type="protein sequence ID" value="QDF18641.1"/>
    <property type="molecule type" value="Genomic_DNA"/>
</dbReference>